<evidence type="ECO:0008006" key="5">
    <source>
        <dbReference type="Google" id="ProtNLM"/>
    </source>
</evidence>
<comment type="caution">
    <text evidence="3">The sequence shown here is derived from an EMBL/GenBank/DDBJ whole genome shotgun (WGS) entry which is preliminary data.</text>
</comment>
<feature type="chain" id="PRO_5045648043" description="PASTA domain-containing protein" evidence="2">
    <location>
        <begin position="17"/>
        <end position="114"/>
    </location>
</feature>
<proteinExistence type="predicted"/>
<reference evidence="3 4" key="1">
    <citation type="submission" date="2023-07" db="EMBL/GenBank/DDBJ databases">
        <title>Sorghum-associated microbial communities from plants grown in Nebraska, USA.</title>
        <authorList>
            <person name="Schachtman D."/>
        </authorList>
    </citation>
    <scope>NUCLEOTIDE SEQUENCE [LARGE SCALE GENOMIC DNA]</scope>
    <source>
        <strain evidence="3 4">BE187</strain>
    </source>
</reference>
<dbReference type="Proteomes" id="UP001267878">
    <property type="component" value="Unassembled WGS sequence"/>
</dbReference>
<dbReference type="RefSeq" id="WP_310054920.1">
    <property type="nucleotide sequence ID" value="NZ_JAVDVW010000002.1"/>
</dbReference>
<evidence type="ECO:0000256" key="1">
    <source>
        <dbReference type="SAM" id="MobiDB-lite"/>
    </source>
</evidence>
<name>A0ABU1VRY9_9GAMM</name>
<evidence type="ECO:0000256" key="2">
    <source>
        <dbReference type="SAM" id="SignalP"/>
    </source>
</evidence>
<protein>
    <recommendedName>
        <fullName evidence="5">PASTA domain-containing protein</fullName>
    </recommendedName>
</protein>
<organism evidence="3 4">
    <name type="scientific">Agrilutibacter niabensis</name>
    <dbReference type="NCBI Taxonomy" id="380628"/>
    <lineage>
        <taxon>Bacteria</taxon>
        <taxon>Pseudomonadati</taxon>
        <taxon>Pseudomonadota</taxon>
        <taxon>Gammaproteobacteria</taxon>
        <taxon>Lysobacterales</taxon>
        <taxon>Lysobacteraceae</taxon>
        <taxon>Agrilutibacter</taxon>
    </lineage>
</organism>
<gene>
    <name evidence="3" type="ORF">J2X04_002636</name>
</gene>
<dbReference type="EMBL" id="JAVDVW010000002">
    <property type="protein sequence ID" value="MDR7100255.1"/>
    <property type="molecule type" value="Genomic_DNA"/>
</dbReference>
<feature type="region of interest" description="Disordered" evidence="1">
    <location>
        <begin position="17"/>
        <end position="36"/>
    </location>
</feature>
<evidence type="ECO:0000313" key="4">
    <source>
        <dbReference type="Proteomes" id="UP001267878"/>
    </source>
</evidence>
<sequence length="114" mass="11956">MAMLTLVLALPLAAAAAPPQDRAPSQPRTLGPVETTQPHAVVTVDCADATWPTLREVAHHNGISVFDPVAHVHHRMVIAGSRACRRGADQVQVVFTRADSGVAVVPSMHASGGR</sequence>
<keyword evidence="4" id="KW-1185">Reference proteome</keyword>
<feature type="signal peptide" evidence="2">
    <location>
        <begin position="1"/>
        <end position="16"/>
    </location>
</feature>
<accession>A0ABU1VRY9</accession>
<evidence type="ECO:0000313" key="3">
    <source>
        <dbReference type="EMBL" id="MDR7100255.1"/>
    </source>
</evidence>
<keyword evidence="2" id="KW-0732">Signal</keyword>